<dbReference type="EMBL" id="CAMPGE010018220">
    <property type="protein sequence ID" value="CAI2376659.1"/>
    <property type="molecule type" value="Genomic_DNA"/>
</dbReference>
<organism evidence="1 2">
    <name type="scientific">Euplotes crassus</name>
    <dbReference type="NCBI Taxonomy" id="5936"/>
    <lineage>
        <taxon>Eukaryota</taxon>
        <taxon>Sar</taxon>
        <taxon>Alveolata</taxon>
        <taxon>Ciliophora</taxon>
        <taxon>Intramacronucleata</taxon>
        <taxon>Spirotrichea</taxon>
        <taxon>Hypotrichia</taxon>
        <taxon>Euplotida</taxon>
        <taxon>Euplotidae</taxon>
        <taxon>Moneuplotes</taxon>
    </lineage>
</organism>
<evidence type="ECO:0000313" key="1">
    <source>
        <dbReference type="EMBL" id="CAI2376659.1"/>
    </source>
</evidence>
<accession>A0AAD1XPY3</accession>
<sequence length="49" mass="5620">MKDILPFSLSSLHRKCKQVLANALNQALTFQVDHYFSYYEQGASEIISN</sequence>
<keyword evidence="2" id="KW-1185">Reference proteome</keyword>
<protein>
    <submittedName>
        <fullName evidence="1">Uncharacterized protein</fullName>
    </submittedName>
</protein>
<dbReference type="AlphaFoldDB" id="A0AAD1XPY3"/>
<proteinExistence type="predicted"/>
<comment type="caution">
    <text evidence="1">The sequence shown here is derived from an EMBL/GenBank/DDBJ whole genome shotgun (WGS) entry which is preliminary data.</text>
</comment>
<dbReference type="Proteomes" id="UP001295684">
    <property type="component" value="Unassembled WGS sequence"/>
</dbReference>
<gene>
    <name evidence="1" type="ORF">ECRASSUSDP1_LOCUS18029</name>
</gene>
<evidence type="ECO:0000313" key="2">
    <source>
        <dbReference type="Proteomes" id="UP001295684"/>
    </source>
</evidence>
<reference evidence="1" key="1">
    <citation type="submission" date="2023-07" db="EMBL/GenBank/DDBJ databases">
        <authorList>
            <consortium name="AG Swart"/>
            <person name="Singh M."/>
            <person name="Singh A."/>
            <person name="Seah K."/>
            <person name="Emmerich C."/>
        </authorList>
    </citation>
    <scope>NUCLEOTIDE SEQUENCE</scope>
    <source>
        <strain evidence="1">DP1</strain>
    </source>
</reference>
<name>A0AAD1XPY3_EUPCR</name>